<organism evidence="1 2">
    <name type="scientific">Tritrichomonas musculus</name>
    <dbReference type="NCBI Taxonomy" id="1915356"/>
    <lineage>
        <taxon>Eukaryota</taxon>
        <taxon>Metamonada</taxon>
        <taxon>Parabasalia</taxon>
        <taxon>Tritrichomonadida</taxon>
        <taxon>Tritrichomonadidae</taxon>
        <taxon>Tritrichomonas</taxon>
    </lineage>
</organism>
<name>A0ABR2JQ69_9EUKA</name>
<dbReference type="EMBL" id="JAPFFF010000010">
    <property type="protein sequence ID" value="KAK8881032.1"/>
    <property type="molecule type" value="Genomic_DNA"/>
</dbReference>
<accession>A0ABR2JQ69</accession>
<dbReference type="Proteomes" id="UP001470230">
    <property type="component" value="Unassembled WGS sequence"/>
</dbReference>
<reference evidence="1 2" key="1">
    <citation type="submission" date="2024-04" db="EMBL/GenBank/DDBJ databases">
        <title>Tritrichomonas musculus Genome.</title>
        <authorList>
            <person name="Alves-Ferreira E."/>
            <person name="Grigg M."/>
            <person name="Lorenzi H."/>
            <person name="Galac M."/>
        </authorList>
    </citation>
    <scope>NUCLEOTIDE SEQUENCE [LARGE SCALE GENOMIC DNA]</scope>
    <source>
        <strain evidence="1 2">EAF2021</strain>
    </source>
</reference>
<gene>
    <name evidence="1" type="ORF">M9Y10_003759</name>
</gene>
<comment type="caution">
    <text evidence="1">The sequence shown here is derived from an EMBL/GenBank/DDBJ whole genome shotgun (WGS) entry which is preliminary data.</text>
</comment>
<sequence>MADHPSSKNLDSSPTKNINYTPRHFLLTKNLELSPAFKRLFEFLKIDPKEYDTVEHAHNYCQKNFVRPKGVERNNIVPHKLDSIYDQLEPYFNDLEMIEPIIPSGQYKYLCFNGQSLAQMRRQMEFISKNKKLISYEKIIFAAGERVISNIDDGDPLYGREDVKLETDGAQLLLDQYFPGEDGIVIHATTKGTNLERPNTRSTILEWFKSNPKPGPILMVSNNPFIGYQYLTWFIALSEKNWFKEGGSLDMCGDSIRKYRSNKVAVTLDNIARELNVEIAASKI</sequence>
<proteinExistence type="predicted"/>
<keyword evidence="2" id="KW-1185">Reference proteome</keyword>
<evidence type="ECO:0000313" key="2">
    <source>
        <dbReference type="Proteomes" id="UP001470230"/>
    </source>
</evidence>
<protein>
    <submittedName>
        <fullName evidence="1">Uncharacterized protein</fullName>
    </submittedName>
</protein>
<evidence type="ECO:0000313" key="1">
    <source>
        <dbReference type="EMBL" id="KAK8881032.1"/>
    </source>
</evidence>